<dbReference type="STRING" id="361077.A0A151ZGM7"/>
<feature type="domain" description="Cep192-like" evidence="4">
    <location>
        <begin position="1126"/>
        <end position="1287"/>
    </location>
</feature>
<dbReference type="Pfam" id="PF22074">
    <property type="entry name" value="Cep192_D5"/>
    <property type="match status" value="1"/>
</dbReference>
<feature type="compositionally biased region" description="Polar residues" evidence="1">
    <location>
        <begin position="152"/>
        <end position="174"/>
    </location>
</feature>
<reference evidence="5 6" key="1">
    <citation type="submission" date="2015-12" db="EMBL/GenBank/DDBJ databases">
        <title>Dictyostelia acquired genes for synthesis and detection of signals that induce cell-type specialization by lateral gene transfer from prokaryotes.</title>
        <authorList>
            <person name="Gloeckner G."/>
            <person name="Schaap P."/>
        </authorList>
    </citation>
    <scope>NUCLEOTIDE SEQUENCE [LARGE SCALE GENOMIC DNA]</scope>
    <source>
        <strain evidence="5 6">TK</strain>
    </source>
</reference>
<organism evidence="5 6">
    <name type="scientific">Tieghemostelium lacteum</name>
    <name type="common">Slime mold</name>
    <name type="synonym">Dictyostelium lacteum</name>
    <dbReference type="NCBI Taxonomy" id="361077"/>
    <lineage>
        <taxon>Eukaryota</taxon>
        <taxon>Amoebozoa</taxon>
        <taxon>Evosea</taxon>
        <taxon>Eumycetozoa</taxon>
        <taxon>Dictyostelia</taxon>
        <taxon>Dictyosteliales</taxon>
        <taxon>Raperosteliaceae</taxon>
        <taxon>Tieghemostelium</taxon>
    </lineage>
</organism>
<dbReference type="GO" id="GO:0019901">
    <property type="term" value="F:protein kinase binding"/>
    <property type="evidence" value="ECO:0007669"/>
    <property type="project" value="TreeGrafter"/>
</dbReference>
<feature type="domain" description="Cep192/Spd-2-like" evidence="3">
    <location>
        <begin position="1006"/>
        <end position="1107"/>
    </location>
</feature>
<dbReference type="PANTHER" id="PTHR16029">
    <property type="entry name" value="CENTROSOMAL PROTEIN OF 192 KDA"/>
    <property type="match status" value="1"/>
</dbReference>
<dbReference type="InterPro" id="IPR054090">
    <property type="entry name" value="Cep192_Spd-2-like_dom"/>
</dbReference>
<feature type="region of interest" description="Disordered" evidence="1">
    <location>
        <begin position="225"/>
        <end position="313"/>
    </location>
</feature>
<dbReference type="GO" id="GO:0090307">
    <property type="term" value="P:mitotic spindle assembly"/>
    <property type="evidence" value="ECO:0007669"/>
    <property type="project" value="TreeGrafter"/>
</dbReference>
<evidence type="ECO:0000259" key="4">
    <source>
        <dbReference type="Pfam" id="PF22074"/>
    </source>
</evidence>
<dbReference type="GO" id="GO:0005737">
    <property type="term" value="C:cytoplasm"/>
    <property type="evidence" value="ECO:0007669"/>
    <property type="project" value="TreeGrafter"/>
</dbReference>
<accession>A0A151ZGM7</accession>
<evidence type="ECO:0000259" key="3">
    <source>
        <dbReference type="Pfam" id="PF22073"/>
    </source>
</evidence>
<evidence type="ECO:0000259" key="2">
    <source>
        <dbReference type="Pfam" id="PF22066"/>
    </source>
</evidence>
<protein>
    <recommendedName>
        <fullName evidence="7">Abnormal spindle-like microcephaly-associated protein ASH domain-containing protein</fullName>
    </recommendedName>
</protein>
<name>A0A151ZGM7_TIELA</name>
<comment type="caution">
    <text evidence="5">The sequence shown here is derived from an EMBL/GenBank/DDBJ whole genome shotgun (WGS) entry which is preliminary data.</text>
</comment>
<proteinExistence type="predicted"/>
<dbReference type="InterPro" id="IPR054088">
    <property type="entry name" value="Cep192-like_D8"/>
</dbReference>
<dbReference type="GO" id="GO:0090222">
    <property type="term" value="P:centrosome-templated microtubule nucleation"/>
    <property type="evidence" value="ECO:0007669"/>
    <property type="project" value="InterPro"/>
</dbReference>
<keyword evidence="6" id="KW-1185">Reference proteome</keyword>
<sequence>MTSSGNHPNPFSTYQLNPSHHHSKEFLDQYNSMLSNDFGDLDNIEMLSSNMNLHSRNSDDEYKKLNLSREYISDDYMHGFSTVNKPSNYSYIGDSTEHSQIGNDTVIHGQSQYQKQPVSYFDNSLLKQKEFLDSIRSNNHNASHMSQDNFIQNTLKRGNPSPQSKTFQQQSQVNYDHDETKNLEEFEKPNIEMNDDEFYGGNNGTNNVDSVEVEEYDNSYQYQEYEPQQQQQQYYQQQQYQPQKSYYQTQPTYQQPQNQQPQTEESQLMDSNGYIRTPGSYFRSKSGAIGTMSGGSSERPKFNDSTKSVDFSNESLTISPNSKIYQSSDDIITEILTNSLIKNNINLGDGGSSTSGYNNESSYYRSTTPSQSVNNSTQIQPPTIPPTYNSPINLTPNKVNLSKNSYKKLRNIHFSHLNSFMERDDTNNQSSYISSDSHLQQQSQQSQQQSQTFPQSTKKEKIVENGAGGQQVSFQVSALSNDSGLDKFGSISRINSISPGHDIKLKGSTVKQPNGLTSSTHTQFPVLIVDKIIEFDCEKEWSISKTIIVTNPHSKSITITNYYFHGLHKEFFRLVPPKGQEIPNQIVIVGNSHVTFEIEYSPKLSSLDTEHQANLILFCVPTINIDQYKNQKSTLVQINQISATLNIPIQGRSTQFIENSRDVLYSYNQWDMGEFTEDQQKMVSSFMVPKSNNYRYDIQGDGFSVKTLPNSQVEIEFTPPEQIYTGQITLINTKNDQKKLIKLLASYKQPQTISNQQQNNINIIDEIDNHSDIVDNDDNDHPIEYTTKSQVKQTNNTVQQPIPTTSQPIYIHSNDQPGLLDKFSLTISNHVMSNGLKLIYEEKKQVEPIETFALYNYSKIETVDIECESTLPTNFLINPSRFQLAPEQTIIIQVKYVPIRNSIQSHRAVLLISCNKSNEKIKIDLVGLTDFIGHDNSPQIPFSPPRPTSSAYRSRLFNQQQPEVVLSSSSSSTPNFGSPHMESNLNNSSVIYIKNDKEIQNSKNGPSLYCNKKFISFGGVRLGESKSLVISLTSTLQKAVHLKASFEVANNHYSLNYGQTVMILPNSKNQVEITYTPLSTETHNNAIQFTSLYNELTFSIPLRGYGGKSKMEIVSPVRLDNQNNPILYVNRSHNDRKSLYCVFSIKNTGQRSGFIRAISSYPNSDTQVSPDSLVLGVGQQHDFHFSVTPKTNEPFNPTSSTVSHGKIKLYYGDEIARQRKIRSAKYRQQMENQDDENTNLLFDTDYLFQEDFVNEEPSDFIDEEYQDLEYYEDVQLFFEQLSSIKISPILGNPPVTIQPIQQPTSLDDFSTTPFKPNENPTFQASSYIPKSILKKTNFNPSIQTQNIVESLITPTTNINSDINNLMKSFEKSNRENSNSQKFSTTTTGNSKYMNGSQLQKTEQESNKKQSIQQPQVVHHHHHFSHFQDKEPQRNSILFIKDRQLLFSKTALGQYSTSKVSISNTSSVPLKVQLSSIEPPFQHKHSQLILQPKCITKVPIRFQPTSPGTFQQTLKLQSLPNPGDPILFCETNLIGEAL</sequence>
<dbReference type="InterPro" id="IPR013783">
    <property type="entry name" value="Ig-like_fold"/>
</dbReference>
<evidence type="ECO:0008006" key="7">
    <source>
        <dbReference type="Google" id="ProtNLM"/>
    </source>
</evidence>
<dbReference type="Pfam" id="PF22066">
    <property type="entry name" value="Cep192_D8"/>
    <property type="match status" value="1"/>
</dbReference>
<dbReference type="OrthoDB" id="67059at2759"/>
<feature type="compositionally biased region" description="Low complexity" evidence="1">
    <location>
        <begin position="225"/>
        <end position="266"/>
    </location>
</feature>
<dbReference type="GO" id="GO:0071539">
    <property type="term" value="P:protein localization to centrosome"/>
    <property type="evidence" value="ECO:0007669"/>
    <property type="project" value="InterPro"/>
</dbReference>
<feature type="domain" description="Cep192-like" evidence="2">
    <location>
        <begin position="1438"/>
        <end position="1517"/>
    </location>
</feature>
<dbReference type="GO" id="GO:0005814">
    <property type="term" value="C:centriole"/>
    <property type="evidence" value="ECO:0007669"/>
    <property type="project" value="TreeGrafter"/>
</dbReference>
<dbReference type="InterPro" id="IPR054091">
    <property type="entry name" value="Cep192-like_D5"/>
</dbReference>
<evidence type="ECO:0000256" key="1">
    <source>
        <dbReference type="SAM" id="MobiDB-lite"/>
    </source>
</evidence>
<feature type="compositionally biased region" description="Polar residues" evidence="1">
    <location>
        <begin position="1375"/>
        <end position="1400"/>
    </location>
</feature>
<dbReference type="InterPro" id="IPR039103">
    <property type="entry name" value="Spd-2/CEP192"/>
</dbReference>
<dbReference type="FunCoup" id="A0A151ZGM7">
    <property type="interactions" value="527"/>
</dbReference>
<feature type="region of interest" description="Disordered" evidence="1">
    <location>
        <begin position="152"/>
        <end position="176"/>
    </location>
</feature>
<evidence type="ECO:0000313" key="6">
    <source>
        <dbReference type="Proteomes" id="UP000076078"/>
    </source>
</evidence>
<gene>
    <name evidence="5" type="ORF">DLAC_05639</name>
</gene>
<dbReference type="Pfam" id="PF22073">
    <property type="entry name" value="Cep192_D4"/>
    <property type="match status" value="1"/>
</dbReference>
<dbReference type="EMBL" id="LODT01000028">
    <property type="protein sequence ID" value="KYQ93030.1"/>
    <property type="molecule type" value="Genomic_DNA"/>
</dbReference>
<feature type="compositionally biased region" description="Polar residues" evidence="1">
    <location>
        <begin position="354"/>
        <end position="376"/>
    </location>
</feature>
<dbReference type="PANTHER" id="PTHR16029:SF11">
    <property type="entry name" value="CENTROSOMAL PROTEIN OF 192 KDA"/>
    <property type="match status" value="1"/>
</dbReference>
<dbReference type="Proteomes" id="UP000076078">
    <property type="component" value="Unassembled WGS sequence"/>
</dbReference>
<dbReference type="GO" id="GO:0051298">
    <property type="term" value="P:centrosome duplication"/>
    <property type="evidence" value="ECO:0007669"/>
    <property type="project" value="InterPro"/>
</dbReference>
<dbReference type="GO" id="GO:0000242">
    <property type="term" value="C:pericentriolar material"/>
    <property type="evidence" value="ECO:0007669"/>
    <property type="project" value="TreeGrafter"/>
</dbReference>
<dbReference type="InParanoid" id="A0A151ZGM7"/>
<feature type="compositionally biased region" description="Low complexity" evidence="1">
    <location>
        <begin position="434"/>
        <end position="456"/>
    </location>
</feature>
<dbReference type="OMA" id="CELEWTI"/>
<feature type="region of interest" description="Disordered" evidence="1">
    <location>
        <begin position="1371"/>
        <end position="1429"/>
    </location>
</feature>
<feature type="region of interest" description="Disordered" evidence="1">
    <location>
        <begin position="345"/>
        <end position="396"/>
    </location>
</feature>
<dbReference type="Gene3D" id="2.60.40.10">
    <property type="entry name" value="Immunoglobulins"/>
    <property type="match status" value="2"/>
</dbReference>
<feature type="region of interest" description="Disordered" evidence="1">
    <location>
        <begin position="420"/>
        <end position="462"/>
    </location>
</feature>
<evidence type="ECO:0000313" key="5">
    <source>
        <dbReference type="EMBL" id="KYQ93030.1"/>
    </source>
</evidence>